<feature type="compositionally biased region" description="Low complexity" evidence="1">
    <location>
        <begin position="139"/>
        <end position="150"/>
    </location>
</feature>
<dbReference type="SMART" id="SM00849">
    <property type="entry name" value="Lactamase_B"/>
    <property type="match status" value="1"/>
</dbReference>
<dbReference type="EMBL" id="AP023343">
    <property type="protein sequence ID" value="BCI92757.1"/>
    <property type="molecule type" value="Genomic_DNA"/>
</dbReference>
<dbReference type="InterPro" id="IPR038536">
    <property type="entry name" value="Alkyl/aryl-sulf_dimr_sf"/>
</dbReference>
<dbReference type="Pfam" id="PF14863">
    <property type="entry name" value="Alkyl_sulf_dimr"/>
    <property type="match status" value="1"/>
</dbReference>
<dbReference type="InterPro" id="IPR029228">
    <property type="entry name" value="Alkyl_sulf_dimr"/>
</dbReference>
<dbReference type="InterPro" id="IPR036866">
    <property type="entry name" value="RibonucZ/Hydroxyglut_hydro"/>
</dbReference>
<feature type="compositionally biased region" description="Polar residues" evidence="1">
    <location>
        <begin position="127"/>
        <end position="138"/>
    </location>
</feature>
<dbReference type="PANTHER" id="PTHR43223">
    <property type="entry name" value="ALKYL/ARYL-SULFATASE"/>
    <property type="match status" value="1"/>
</dbReference>
<evidence type="ECO:0000256" key="1">
    <source>
        <dbReference type="SAM" id="MobiDB-lite"/>
    </source>
</evidence>
<keyword evidence="4" id="KW-1185">Reference proteome</keyword>
<dbReference type="InterPro" id="IPR027417">
    <property type="entry name" value="P-loop_NTPase"/>
</dbReference>
<dbReference type="Pfam" id="PF13469">
    <property type="entry name" value="Sulfotransfer_3"/>
    <property type="match status" value="1"/>
</dbReference>
<accession>A0A7G1IPI9</accession>
<dbReference type="PANTHER" id="PTHR43223:SF2">
    <property type="entry name" value="METALLO-BETA-LACTAMASE DOMAIN-CONTAINING PROTEIN"/>
    <property type="match status" value="1"/>
</dbReference>
<protein>
    <recommendedName>
        <fullName evidence="2">Metallo-beta-lactamase domain-containing protein</fullName>
    </recommendedName>
</protein>
<evidence type="ECO:0000313" key="3">
    <source>
        <dbReference type="EMBL" id="BCI92757.1"/>
    </source>
</evidence>
<dbReference type="InterPro" id="IPR001279">
    <property type="entry name" value="Metallo-B-lactamas"/>
</dbReference>
<evidence type="ECO:0000313" key="4">
    <source>
        <dbReference type="Proteomes" id="UP000516380"/>
    </source>
</evidence>
<proteinExistence type="predicted"/>
<dbReference type="Gene3D" id="1.25.40.880">
    <property type="entry name" value="Alkyl sulfatase, dimerisation domain"/>
    <property type="match status" value="1"/>
</dbReference>
<dbReference type="GO" id="GO:0046983">
    <property type="term" value="F:protein dimerization activity"/>
    <property type="evidence" value="ECO:0007669"/>
    <property type="project" value="InterPro"/>
</dbReference>
<feature type="region of interest" description="Disordered" evidence="1">
    <location>
        <begin position="127"/>
        <end position="157"/>
    </location>
</feature>
<evidence type="ECO:0000259" key="2">
    <source>
        <dbReference type="SMART" id="SM00849"/>
    </source>
</evidence>
<dbReference type="AlphaFoldDB" id="A0A7G1IPI9"/>
<dbReference type="SUPFAM" id="SSF52540">
    <property type="entry name" value="P-loop containing nucleoside triphosphate hydrolases"/>
    <property type="match status" value="1"/>
</dbReference>
<dbReference type="SUPFAM" id="SSF56281">
    <property type="entry name" value="Metallo-hydrolase/oxidoreductase"/>
    <property type="match status" value="1"/>
</dbReference>
<name>A0A7G1IPI9_MYCKA</name>
<organism evidence="3 4">
    <name type="scientific">Mycobacterium kansasii</name>
    <dbReference type="NCBI Taxonomy" id="1768"/>
    <lineage>
        <taxon>Bacteria</taxon>
        <taxon>Bacillati</taxon>
        <taxon>Actinomycetota</taxon>
        <taxon>Actinomycetes</taxon>
        <taxon>Mycobacteriales</taxon>
        <taxon>Mycobacteriaceae</taxon>
        <taxon>Mycobacterium</taxon>
    </lineage>
</organism>
<dbReference type="Pfam" id="PF00753">
    <property type="entry name" value="Lactamase_B"/>
    <property type="match status" value="1"/>
</dbReference>
<dbReference type="Gene3D" id="3.40.50.300">
    <property type="entry name" value="P-loop containing nucleotide triphosphate hydrolases"/>
    <property type="match status" value="1"/>
</dbReference>
<sequence>MATFPDATVVFTHRDPVAVIQSAITMMAYSDRLRRNSIDAAWLLDYWSDRVDRLLRACVRDRALVPPERSIDIGFHRLDGNEMPLLETLYRRGGVELTPRYVGAFSSTWTAIPAASTAESVTTCNATSVSRPTNSANGSASISTDSTSVPSPDPTKETAAMFEPVYLSRPGADEIRPAAAERAEELAPGLWCSPGLSNAYLLTTGDGRVIVNTGMGFEGPVHRANFDAVDNSPVRYIIITQGHVDHVGGLDSVRDADTVVVAQENWTLWRDDNERLIRYRASRSAFAFKDTLKTGIEAIQRRLGTSRLPAQSVPAVDLDFEDTLTLEVGGRRIELLAVPGGETTDSLVVWLPDERICLCGNTFGPIFGHVPNLVTIRGDRYRDALTAISSIERVRDLQPELLVTGHFAPISGAERINAELTRLRNAVQYIHDQTVAGMNAGKDVVTLMREISLPPEYDVGQGYGKVAWDVRAIWENYSGWFHHRSTTELYPVGFDAVAADVVELAGADALLARARAHLAAGRPLHAIHLAELVPDDQARALLSQAHQTLLADSTNFWESAWLKHQIASNS</sequence>
<reference evidence="3 4" key="1">
    <citation type="submission" date="2020-07" db="EMBL/GenBank/DDBJ databases">
        <title>Mycobacterium kansasii (former subtype) with zoonotic potential isolated from diseased indoor pet cat, Japan.</title>
        <authorList>
            <person name="Fukano H."/>
            <person name="Terazono T."/>
            <person name="Hoshino Y."/>
        </authorList>
    </citation>
    <scope>NUCLEOTIDE SEQUENCE [LARGE SCALE GENOMIC DNA]</scope>
    <source>
        <strain evidence="3 4">Kuro-I</strain>
    </source>
</reference>
<dbReference type="Proteomes" id="UP000516380">
    <property type="component" value="Chromosome"/>
</dbReference>
<gene>
    <name evidence="3" type="ORF">NIIDMKKI_79630</name>
</gene>
<feature type="domain" description="Metallo-beta-lactamase" evidence="2">
    <location>
        <begin position="196"/>
        <end position="406"/>
    </location>
</feature>
<dbReference type="Gene3D" id="3.60.15.30">
    <property type="entry name" value="Metallo-beta-lactamase domain"/>
    <property type="match status" value="1"/>
</dbReference>
<dbReference type="InterPro" id="IPR052195">
    <property type="entry name" value="Bact_Alkyl/Aryl-Sulfatase"/>
</dbReference>